<sequence length="62" mass="6730">MSSCMKCGKSAGIPSSIPMKDMRTGTMRSVQTSADLTMAKPKLKDQRGMNQTKLNVKNPVRG</sequence>
<feature type="compositionally biased region" description="Polar residues" evidence="1">
    <location>
        <begin position="26"/>
        <end position="35"/>
    </location>
</feature>
<reference evidence="2" key="1">
    <citation type="journal article" date="2021" name="Proc. Natl. Acad. Sci. U.S.A.">
        <title>A Catalog of Tens of Thousands of Viruses from Human Metagenomes Reveals Hidden Associations with Chronic Diseases.</title>
        <authorList>
            <person name="Tisza M.J."/>
            <person name="Buck C.B."/>
        </authorList>
    </citation>
    <scope>NUCLEOTIDE SEQUENCE</scope>
    <source>
        <strain evidence="2">Ct53O25</strain>
    </source>
</reference>
<proteinExistence type="predicted"/>
<name>A0A8S5MBZ5_9CAUD</name>
<evidence type="ECO:0000256" key="1">
    <source>
        <dbReference type="SAM" id="MobiDB-lite"/>
    </source>
</evidence>
<accession>A0A8S5MBZ5</accession>
<dbReference type="EMBL" id="BK014869">
    <property type="protein sequence ID" value="DAD79607.1"/>
    <property type="molecule type" value="Genomic_DNA"/>
</dbReference>
<evidence type="ECO:0000313" key="2">
    <source>
        <dbReference type="EMBL" id="DAD79607.1"/>
    </source>
</evidence>
<organism evidence="2">
    <name type="scientific">Podoviridae sp. ct53O25</name>
    <dbReference type="NCBI Taxonomy" id="2826539"/>
    <lineage>
        <taxon>Viruses</taxon>
        <taxon>Duplodnaviria</taxon>
        <taxon>Heunggongvirae</taxon>
        <taxon>Uroviricota</taxon>
        <taxon>Caudoviricetes</taxon>
    </lineage>
</organism>
<protein>
    <submittedName>
        <fullName evidence="2">Uncharacterized protein</fullName>
    </submittedName>
</protein>
<feature type="region of interest" description="Disordered" evidence="1">
    <location>
        <begin position="1"/>
        <end position="62"/>
    </location>
</feature>